<evidence type="ECO:0000313" key="3">
    <source>
        <dbReference type="EMBL" id="KAF8878157.1"/>
    </source>
</evidence>
<evidence type="ECO:0000259" key="2">
    <source>
        <dbReference type="Pfam" id="PF20151"/>
    </source>
</evidence>
<accession>A0A9P5TGJ1</accession>
<dbReference type="OrthoDB" id="3044561at2759"/>
<feature type="transmembrane region" description="Helical" evidence="1">
    <location>
        <begin position="52"/>
        <end position="76"/>
    </location>
</feature>
<feature type="transmembrane region" description="Helical" evidence="1">
    <location>
        <begin position="20"/>
        <end position="40"/>
    </location>
</feature>
<feature type="transmembrane region" description="Helical" evidence="1">
    <location>
        <begin position="230"/>
        <end position="250"/>
    </location>
</feature>
<comment type="caution">
    <text evidence="3">The sequence shown here is derived from an EMBL/GenBank/DDBJ whole genome shotgun (WGS) entry which is preliminary data.</text>
</comment>
<dbReference type="AlphaFoldDB" id="A0A9P5TGJ1"/>
<reference evidence="3" key="1">
    <citation type="submission" date="2020-11" db="EMBL/GenBank/DDBJ databases">
        <authorList>
            <consortium name="DOE Joint Genome Institute"/>
            <person name="Ahrendt S."/>
            <person name="Riley R."/>
            <person name="Andreopoulos W."/>
            <person name="LaButti K."/>
            <person name="Pangilinan J."/>
            <person name="Ruiz-duenas F.J."/>
            <person name="Barrasa J.M."/>
            <person name="Sanchez-Garcia M."/>
            <person name="Camarero S."/>
            <person name="Miyauchi S."/>
            <person name="Serrano A."/>
            <person name="Linde D."/>
            <person name="Babiker R."/>
            <person name="Drula E."/>
            <person name="Ayuso-Fernandez I."/>
            <person name="Pacheco R."/>
            <person name="Padilla G."/>
            <person name="Ferreira P."/>
            <person name="Barriuso J."/>
            <person name="Kellner H."/>
            <person name="Castanera R."/>
            <person name="Alfaro M."/>
            <person name="Ramirez L."/>
            <person name="Pisabarro A.G."/>
            <person name="Kuo A."/>
            <person name="Tritt A."/>
            <person name="Lipzen A."/>
            <person name="He G."/>
            <person name="Yan M."/>
            <person name="Ng V."/>
            <person name="Cullen D."/>
            <person name="Martin F."/>
            <person name="Rosso M.-N."/>
            <person name="Henrissat B."/>
            <person name="Hibbett D."/>
            <person name="Martinez A.T."/>
            <person name="Grigoriev I.V."/>
        </authorList>
    </citation>
    <scope>NUCLEOTIDE SEQUENCE</scope>
    <source>
        <strain evidence="3">AH 44721</strain>
    </source>
</reference>
<keyword evidence="4" id="KW-1185">Reference proteome</keyword>
<organism evidence="3 4">
    <name type="scientific">Gymnopilus junonius</name>
    <name type="common">Spectacular rustgill mushroom</name>
    <name type="synonym">Gymnopilus spectabilis subsp. junonius</name>
    <dbReference type="NCBI Taxonomy" id="109634"/>
    <lineage>
        <taxon>Eukaryota</taxon>
        <taxon>Fungi</taxon>
        <taxon>Dikarya</taxon>
        <taxon>Basidiomycota</taxon>
        <taxon>Agaricomycotina</taxon>
        <taxon>Agaricomycetes</taxon>
        <taxon>Agaricomycetidae</taxon>
        <taxon>Agaricales</taxon>
        <taxon>Agaricineae</taxon>
        <taxon>Hymenogastraceae</taxon>
        <taxon>Gymnopilus</taxon>
    </lineage>
</organism>
<dbReference type="Proteomes" id="UP000724874">
    <property type="component" value="Unassembled WGS sequence"/>
</dbReference>
<gene>
    <name evidence="3" type="ORF">CPB84DRAFT_1794334</name>
</gene>
<keyword evidence="1" id="KW-0472">Membrane</keyword>
<evidence type="ECO:0000256" key="1">
    <source>
        <dbReference type="SAM" id="Phobius"/>
    </source>
</evidence>
<proteinExistence type="predicted"/>
<evidence type="ECO:0000313" key="4">
    <source>
        <dbReference type="Proteomes" id="UP000724874"/>
    </source>
</evidence>
<dbReference type="EMBL" id="JADNYJ010000161">
    <property type="protein sequence ID" value="KAF8878157.1"/>
    <property type="molecule type" value="Genomic_DNA"/>
</dbReference>
<feature type="domain" description="DUF6533" evidence="2">
    <location>
        <begin position="20"/>
        <end position="62"/>
    </location>
</feature>
<keyword evidence="1" id="KW-1133">Transmembrane helix</keyword>
<dbReference type="Pfam" id="PF20151">
    <property type="entry name" value="DUF6533"/>
    <property type="match status" value="1"/>
</dbReference>
<feature type="transmembrane region" description="Helical" evidence="1">
    <location>
        <begin position="162"/>
        <end position="183"/>
    </location>
</feature>
<feature type="transmembrane region" description="Helical" evidence="1">
    <location>
        <begin position="88"/>
        <end position="110"/>
    </location>
</feature>
<dbReference type="InterPro" id="IPR045340">
    <property type="entry name" value="DUF6533"/>
</dbReference>
<feature type="transmembrane region" description="Helical" evidence="1">
    <location>
        <begin position="204"/>
        <end position="224"/>
    </location>
</feature>
<name>A0A9P5TGJ1_GYMJU</name>
<sequence>MHPEGYDHIIWTFEAREKLSLAALVILGLNWVGSLHSEYYHVWGKKFTATKFMFLWSRYVALATLIAHYCFIHLFLARGPVAPSFCRGWILFLSLSCTSLQMSLVVILLLRVWAVYSKNMKLVMVVAALVVLPFIVSFELIGRNILHDDNLNDQCDLRQTPIEAAPLAAVSFLSHLALWFTIFRKRNYVMPNDKRLMDTVVNTGNVSFTVLTLIVAVMIPYCFATHSVNIVLIFVVPMVPISMLSCKMVINMFRLRTDRPPDFWIQAKSYLLRSLHPL</sequence>
<feature type="transmembrane region" description="Helical" evidence="1">
    <location>
        <begin position="122"/>
        <end position="142"/>
    </location>
</feature>
<keyword evidence="1" id="KW-0812">Transmembrane</keyword>
<protein>
    <recommendedName>
        <fullName evidence="2">DUF6533 domain-containing protein</fullName>
    </recommendedName>
</protein>